<feature type="transmembrane region" description="Helical" evidence="2">
    <location>
        <begin position="289"/>
        <end position="308"/>
    </location>
</feature>
<dbReference type="SUPFAM" id="SSF49503">
    <property type="entry name" value="Cupredoxins"/>
    <property type="match status" value="2"/>
</dbReference>
<evidence type="ECO:0000259" key="3">
    <source>
        <dbReference type="Pfam" id="PF07731"/>
    </source>
</evidence>
<feature type="transmembrane region" description="Helical" evidence="2">
    <location>
        <begin position="184"/>
        <end position="204"/>
    </location>
</feature>
<dbReference type="InterPro" id="IPR008972">
    <property type="entry name" value="Cupredoxin"/>
</dbReference>
<keyword evidence="7" id="KW-1185">Reference proteome</keyword>
<feature type="transmembrane region" description="Helical" evidence="2">
    <location>
        <begin position="6"/>
        <end position="26"/>
    </location>
</feature>
<evidence type="ECO:0000259" key="5">
    <source>
        <dbReference type="Pfam" id="PF14342"/>
    </source>
</evidence>
<feature type="domain" description="DUF4396" evidence="5">
    <location>
        <begin position="77"/>
        <end position="214"/>
    </location>
</feature>
<dbReference type="Pfam" id="PF07732">
    <property type="entry name" value="Cu-oxidase_3"/>
    <property type="match status" value="1"/>
</dbReference>
<dbReference type="InterPro" id="IPR025509">
    <property type="entry name" value="DUF4396"/>
</dbReference>
<feature type="region of interest" description="Disordered" evidence="1">
    <location>
        <begin position="224"/>
        <end position="283"/>
    </location>
</feature>
<evidence type="ECO:0000256" key="1">
    <source>
        <dbReference type="SAM" id="MobiDB-lite"/>
    </source>
</evidence>
<reference evidence="6 7" key="1">
    <citation type="submission" date="2020-08" db="EMBL/GenBank/DDBJ databases">
        <title>Genomic Encyclopedia of Type Strains, Phase IV (KMG-IV): sequencing the most valuable type-strain genomes for metagenomic binning, comparative biology and taxonomic classification.</title>
        <authorList>
            <person name="Goeker M."/>
        </authorList>
    </citation>
    <scope>NUCLEOTIDE SEQUENCE [LARGE SCALE GENOMIC DNA]</scope>
    <source>
        <strain evidence="6 7">DSM 17455</strain>
    </source>
</reference>
<protein>
    <submittedName>
        <fullName evidence="6">FtsP/CotA-like multicopper oxidase with cupredoxin domain</fullName>
    </submittedName>
</protein>
<sequence>MFIQPIDYILAVWFTLAVLSTVYVGWDQFRNNPEPAVMKWGFILVTLYLGPIGLLLYVLADKEPRPGTHEQFIKPLWKQGIGSTIHCVAGDATGIIIAAAITAVLGLPMWLDIIIEYIAGFALGLFIFQALFMKNMMGGTYWENVRNSFMPEFISMNAMMAGMAPVMAILMMGRDMRAMWPGEMLFWGVMALGISVGFLTAYPFNVWLVSKGLKHGLMTDRTPTTKAAGSANSHANHAASHNAEAAKHAKSMHQHGSGSKGSGHADSNGGDEPKKHGESLPPHFAPTTTQIVAIASFATILLLGGYAYPFTKVNMSLSAHDVGDVIMAPGMIMDFDTPGASMRDMAAVDPRLTAFEATPDALGGQLLEPRVEGGVKVFDLEASVIRWSILLGETVEAYAYNNQVPGPTLRVTEGDRIRINVRNSLPESTTIHWHGLILPNEMDGPAEITQKPIQPGESFSYEYTVGQHGTYFYHTHDHVDRQQSLGLYGTLIIDPKDPADEIPADLEYTVQLQEWLKREWLTYPSMPMEGGFPNFFTINGKAFPATETIKMKLGQTLKVRFVGSHTTAIHPMHIHGGPFQVAAVDGETLAETARYFADTVNVAPGQRFDVLWKAQRPGKWLLHCHIPHHTTNNNVEMKGGGGLMLVIDVEP</sequence>
<feature type="domain" description="Plastocyanin-like" evidence="4">
    <location>
        <begin position="387"/>
        <end position="496"/>
    </location>
</feature>
<dbReference type="InterPro" id="IPR011707">
    <property type="entry name" value="Cu-oxidase-like_N"/>
</dbReference>
<organism evidence="6 7">
    <name type="scientific">Aminobacter ciceronei</name>
    <dbReference type="NCBI Taxonomy" id="150723"/>
    <lineage>
        <taxon>Bacteria</taxon>
        <taxon>Pseudomonadati</taxon>
        <taxon>Pseudomonadota</taxon>
        <taxon>Alphaproteobacteria</taxon>
        <taxon>Hyphomicrobiales</taxon>
        <taxon>Phyllobacteriaceae</taxon>
        <taxon>Aminobacter</taxon>
    </lineage>
</organism>
<feature type="transmembrane region" description="Helical" evidence="2">
    <location>
        <begin position="38"/>
        <end position="60"/>
    </location>
</feature>
<evidence type="ECO:0000313" key="6">
    <source>
        <dbReference type="EMBL" id="MBA9024006.1"/>
    </source>
</evidence>
<dbReference type="CDD" id="cd04202">
    <property type="entry name" value="CuRO_D2_2dMcoN_like"/>
    <property type="match status" value="1"/>
</dbReference>
<proteinExistence type="predicted"/>
<comment type="caution">
    <text evidence="6">The sequence shown here is derived from an EMBL/GenBank/DDBJ whole genome shotgun (WGS) entry which is preliminary data.</text>
</comment>
<dbReference type="CDD" id="cd13860">
    <property type="entry name" value="CuRO_1_2dMco_1"/>
    <property type="match status" value="1"/>
</dbReference>
<keyword evidence="2" id="KW-0812">Transmembrane</keyword>
<dbReference type="PANTHER" id="PTHR11709">
    <property type="entry name" value="MULTI-COPPER OXIDASE"/>
    <property type="match status" value="1"/>
</dbReference>
<keyword evidence="2" id="KW-0472">Membrane</keyword>
<name>A0ABR6CH10_9HYPH</name>
<dbReference type="InterPro" id="IPR045087">
    <property type="entry name" value="Cu-oxidase_fam"/>
</dbReference>
<dbReference type="Pfam" id="PF14342">
    <property type="entry name" value="DUF4396"/>
    <property type="match status" value="1"/>
</dbReference>
<feature type="transmembrane region" description="Helical" evidence="2">
    <location>
        <begin position="153"/>
        <end position="172"/>
    </location>
</feature>
<dbReference type="EMBL" id="JACJHZ010000045">
    <property type="protein sequence ID" value="MBA9024006.1"/>
    <property type="molecule type" value="Genomic_DNA"/>
</dbReference>
<feature type="transmembrane region" description="Helical" evidence="2">
    <location>
        <begin position="114"/>
        <end position="133"/>
    </location>
</feature>
<dbReference type="Pfam" id="PF07731">
    <property type="entry name" value="Cu-oxidase_2"/>
    <property type="match status" value="1"/>
</dbReference>
<keyword evidence="2" id="KW-1133">Transmembrane helix</keyword>
<dbReference type="Gene3D" id="2.60.40.420">
    <property type="entry name" value="Cupredoxins - blue copper proteins"/>
    <property type="match status" value="2"/>
</dbReference>
<gene>
    <name evidence="6" type="ORF">HNQ97_006041</name>
</gene>
<feature type="transmembrane region" description="Helical" evidence="2">
    <location>
        <begin position="80"/>
        <end position="107"/>
    </location>
</feature>
<feature type="compositionally biased region" description="Low complexity" evidence="1">
    <location>
        <begin position="226"/>
        <end position="243"/>
    </location>
</feature>
<accession>A0ABR6CH10</accession>
<dbReference type="Proteomes" id="UP000587524">
    <property type="component" value="Unassembled WGS sequence"/>
</dbReference>
<feature type="domain" description="Plastocyanin-like" evidence="3">
    <location>
        <begin position="530"/>
        <end position="632"/>
    </location>
</feature>
<evidence type="ECO:0000259" key="4">
    <source>
        <dbReference type="Pfam" id="PF07732"/>
    </source>
</evidence>
<dbReference type="InterPro" id="IPR011706">
    <property type="entry name" value="Cu-oxidase_C"/>
</dbReference>
<evidence type="ECO:0000313" key="7">
    <source>
        <dbReference type="Proteomes" id="UP000587524"/>
    </source>
</evidence>
<dbReference type="RefSeq" id="WP_182575937.1">
    <property type="nucleotide sequence ID" value="NZ_JACJHY010000045.1"/>
</dbReference>
<evidence type="ECO:0000256" key="2">
    <source>
        <dbReference type="SAM" id="Phobius"/>
    </source>
</evidence>